<evidence type="ECO:0000259" key="8">
    <source>
        <dbReference type="PROSITE" id="PS50928"/>
    </source>
</evidence>
<accession>W6M587</accession>
<feature type="transmembrane region" description="Helical" evidence="7">
    <location>
        <begin position="439"/>
        <end position="460"/>
    </location>
</feature>
<keyword evidence="2" id="KW-0813">Transport</keyword>
<dbReference type="SUPFAM" id="SSF161098">
    <property type="entry name" value="MetI-like"/>
    <property type="match status" value="2"/>
</dbReference>
<proteinExistence type="predicted"/>
<evidence type="ECO:0000313" key="10">
    <source>
        <dbReference type="Proteomes" id="UP000035760"/>
    </source>
</evidence>
<dbReference type="InterPro" id="IPR035906">
    <property type="entry name" value="MetI-like_sf"/>
</dbReference>
<keyword evidence="10" id="KW-1185">Reference proteome</keyword>
<dbReference type="PROSITE" id="PS50928">
    <property type="entry name" value="ABC_TM1"/>
    <property type="match status" value="2"/>
</dbReference>
<dbReference type="CDD" id="cd06261">
    <property type="entry name" value="TM_PBP2"/>
    <property type="match status" value="1"/>
</dbReference>
<reference evidence="9" key="2">
    <citation type="submission" date="2014-03" db="EMBL/GenBank/DDBJ databases">
        <title>Candidatus Competibacter-lineage genomes retrieved from metagenomes reveal functional metabolic diversity.</title>
        <authorList>
            <person name="McIlroy S.J."/>
            <person name="Albertsen M."/>
            <person name="Andresen E.K."/>
            <person name="Saunders A.M."/>
            <person name="Kristiansen R."/>
            <person name="Stokholm-Bjerregaard M."/>
            <person name="Nielsen K.L."/>
            <person name="Nielsen P.H."/>
        </authorList>
    </citation>
    <scope>NUCLEOTIDE SEQUENCE</scope>
    <source>
        <strain evidence="9">Run_A_D11</strain>
    </source>
</reference>
<evidence type="ECO:0000313" key="9">
    <source>
        <dbReference type="EMBL" id="CDI01804.1"/>
    </source>
</evidence>
<feature type="transmembrane region" description="Helical" evidence="7">
    <location>
        <begin position="368"/>
        <end position="389"/>
    </location>
</feature>
<feature type="transmembrane region" description="Helical" evidence="7">
    <location>
        <begin position="410"/>
        <end position="433"/>
    </location>
</feature>
<dbReference type="EMBL" id="CBTJ020000027">
    <property type="protein sequence ID" value="CDI01804.1"/>
    <property type="molecule type" value="Genomic_DNA"/>
</dbReference>
<dbReference type="PANTHER" id="PTHR30183">
    <property type="entry name" value="MOLYBDENUM TRANSPORT SYSTEM PERMEASE PROTEIN MODB"/>
    <property type="match status" value="1"/>
</dbReference>
<feature type="transmembrane region" description="Helical" evidence="7">
    <location>
        <begin position="317"/>
        <end position="343"/>
    </location>
</feature>
<feature type="transmembrane region" description="Helical" evidence="7">
    <location>
        <begin position="178"/>
        <end position="199"/>
    </location>
</feature>
<organism evidence="9 10">
    <name type="scientific">Candidatus Competibacter denitrificans Run_A_D11</name>
    <dbReference type="NCBI Taxonomy" id="1400863"/>
    <lineage>
        <taxon>Bacteria</taxon>
        <taxon>Pseudomonadati</taxon>
        <taxon>Pseudomonadota</taxon>
        <taxon>Gammaproteobacteria</taxon>
        <taxon>Candidatus Competibacteraceae</taxon>
        <taxon>Candidatus Competibacter</taxon>
    </lineage>
</organism>
<evidence type="ECO:0000256" key="3">
    <source>
        <dbReference type="ARBA" id="ARBA00022475"/>
    </source>
</evidence>
<feature type="transmembrane region" description="Helical" evidence="7">
    <location>
        <begin position="220"/>
        <end position="243"/>
    </location>
</feature>
<dbReference type="Gene3D" id="1.10.3720.10">
    <property type="entry name" value="MetI-like"/>
    <property type="match status" value="2"/>
</dbReference>
<feature type="transmembrane region" description="Helical" evidence="7">
    <location>
        <begin position="542"/>
        <end position="564"/>
    </location>
</feature>
<name>W6M587_9GAMM</name>
<dbReference type="RefSeq" id="WP_242434371.1">
    <property type="nucleotide sequence ID" value="NZ_CBTJ020000027.1"/>
</dbReference>
<keyword evidence="4 7" id="KW-0812">Transmembrane</keyword>
<evidence type="ECO:0000256" key="7">
    <source>
        <dbReference type="SAM" id="Phobius"/>
    </source>
</evidence>
<evidence type="ECO:0000256" key="6">
    <source>
        <dbReference type="ARBA" id="ARBA00023136"/>
    </source>
</evidence>
<dbReference type="Proteomes" id="UP000035760">
    <property type="component" value="Unassembled WGS sequence"/>
</dbReference>
<evidence type="ECO:0000256" key="2">
    <source>
        <dbReference type="ARBA" id="ARBA00022448"/>
    </source>
</evidence>
<dbReference type="GO" id="GO:0055085">
    <property type="term" value="P:transmembrane transport"/>
    <property type="evidence" value="ECO:0007669"/>
    <property type="project" value="InterPro"/>
</dbReference>
<dbReference type="GO" id="GO:0005886">
    <property type="term" value="C:plasma membrane"/>
    <property type="evidence" value="ECO:0007669"/>
    <property type="project" value="UniProtKB-SubCell"/>
</dbReference>
<comment type="subcellular location">
    <subcellularLocation>
        <location evidence="1">Cell membrane</location>
        <topology evidence="1">Multi-pass membrane protein</topology>
    </subcellularLocation>
</comment>
<comment type="caution">
    <text evidence="9">The sequence shown here is derived from an EMBL/GenBank/DDBJ whole genome shotgun (WGS) entry which is preliminary data.</text>
</comment>
<keyword evidence="5 7" id="KW-1133">Transmembrane helix</keyword>
<keyword evidence="3" id="KW-1003">Cell membrane</keyword>
<sequence>MSGLSRQPVVWRILLLPLAHAPAFTLFLLLAPIAAGLIGTLLPAFGWLPVVGATEFSLAPWRALLAEPGLWHSLGLTLWTGFATTALSLLLTLSLLATCYHSPWLHRIRRSLAPLLAIPHAALAFGLAFLIAPSGWLVRWLSPWATGWERPPDFAGFGPQDPWGISLILALTLKEAPYLLFMGLIGLAQLPIAAWSAMARSLGYGPIGTFLKIILPSLYPLLRLPVFAALTFALTVVDIALIIGPSTPPTLAVQALRWFNDPELTRRLPAAAAVLLLLLLALISVATWESAMRLLAYWSRPWLIGGRRGGGGDFAKWAALGGGHLVLALATLSVSVMLVWSFARRWAFPLMWPEQWTLENWYGQIDNLLLMTWNTITVGVAATGLALLLSVACLEHEVHRRVTFAGRSVWLLYLPLLVPQIGFLFGIQVLLVWGHLDGGWLALVWTHLLFVLPYVFLSLADPWRTFDPRYKQTALALGTSRARAFWRVKLPMLCGPVAVAVAVGFAVSVAQYLPTLFAGAGRYATITTEAVTLASGANRRIIGVYAVAQAALPLLGFLAALWVARKRQS</sequence>
<dbReference type="PANTHER" id="PTHR30183:SF6">
    <property type="entry name" value="INNER MEMBRANE ABC TRANSPORTER PERMEASE PROTEIN YNJC"/>
    <property type="match status" value="1"/>
</dbReference>
<dbReference type="InterPro" id="IPR000515">
    <property type="entry name" value="MetI-like"/>
</dbReference>
<feature type="domain" description="ABC transmembrane type-1" evidence="8">
    <location>
        <begin position="70"/>
        <end position="287"/>
    </location>
</feature>
<feature type="transmembrane region" description="Helical" evidence="7">
    <location>
        <begin position="78"/>
        <end position="100"/>
    </location>
</feature>
<protein>
    <submittedName>
        <fullName evidence="9">Binding-protein-dependent transport systems inner membrane component</fullName>
    </submittedName>
</protein>
<evidence type="ECO:0000256" key="1">
    <source>
        <dbReference type="ARBA" id="ARBA00004651"/>
    </source>
</evidence>
<dbReference type="AlphaFoldDB" id="W6M587"/>
<feature type="domain" description="ABC transmembrane type-1" evidence="8">
    <location>
        <begin position="372"/>
        <end position="563"/>
    </location>
</feature>
<feature type="transmembrane region" description="Helical" evidence="7">
    <location>
        <begin position="112"/>
        <end position="132"/>
    </location>
</feature>
<gene>
    <name evidence="9" type="ORF">BN873_210025</name>
</gene>
<evidence type="ECO:0000256" key="4">
    <source>
        <dbReference type="ARBA" id="ARBA00022692"/>
    </source>
</evidence>
<evidence type="ECO:0000256" key="5">
    <source>
        <dbReference type="ARBA" id="ARBA00022989"/>
    </source>
</evidence>
<keyword evidence="6 7" id="KW-0472">Membrane</keyword>
<dbReference type="STRING" id="1400863.BN873_210025"/>
<reference evidence="9" key="1">
    <citation type="submission" date="2013-07" db="EMBL/GenBank/DDBJ databases">
        <authorList>
            <person name="McIlroy S."/>
        </authorList>
    </citation>
    <scope>NUCLEOTIDE SEQUENCE [LARGE SCALE GENOMIC DNA]</scope>
    <source>
        <strain evidence="9">Run_A_D11</strain>
    </source>
</reference>
<feature type="transmembrane region" description="Helical" evidence="7">
    <location>
        <begin position="490"/>
        <end position="513"/>
    </location>
</feature>
<feature type="transmembrane region" description="Helical" evidence="7">
    <location>
        <begin position="270"/>
        <end position="296"/>
    </location>
</feature>